<protein>
    <submittedName>
        <fullName evidence="2">Uncharacterized protein</fullName>
    </submittedName>
</protein>
<reference evidence="2" key="1">
    <citation type="journal article" date="2016" name="Nat. Genet.">
        <title>A high-quality carrot genome assembly provides new insights into carotenoid accumulation and asterid genome evolution.</title>
        <authorList>
            <person name="Iorizzo M."/>
            <person name="Ellison S."/>
            <person name="Senalik D."/>
            <person name="Zeng P."/>
            <person name="Satapoomin P."/>
            <person name="Huang J."/>
            <person name="Bowman M."/>
            <person name="Iovene M."/>
            <person name="Sanseverino W."/>
            <person name="Cavagnaro P."/>
            <person name="Yildiz M."/>
            <person name="Macko-Podgorni A."/>
            <person name="Moranska E."/>
            <person name="Grzebelus E."/>
            <person name="Grzebelus D."/>
            <person name="Ashrafi H."/>
            <person name="Zheng Z."/>
            <person name="Cheng S."/>
            <person name="Spooner D."/>
            <person name="Van Deynze A."/>
            <person name="Simon P."/>
        </authorList>
    </citation>
    <scope>NUCLEOTIDE SEQUENCE [LARGE SCALE GENOMIC DNA]</scope>
    <source>
        <tissue evidence="2">Leaf</tissue>
    </source>
</reference>
<feature type="region of interest" description="Disordered" evidence="1">
    <location>
        <begin position="1"/>
        <end position="246"/>
    </location>
</feature>
<dbReference type="AlphaFoldDB" id="A0A164YSM7"/>
<organism evidence="2">
    <name type="scientific">Daucus carota subsp. sativus</name>
    <name type="common">Carrot</name>
    <dbReference type="NCBI Taxonomy" id="79200"/>
    <lineage>
        <taxon>Eukaryota</taxon>
        <taxon>Viridiplantae</taxon>
        <taxon>Streptophyta</taxon>
        <taxon>Embryophyta</taxon>
        <taxon>Tracheophyta</taxon>
        <taxon>Spermatophyta</taxon>
        <taxon>Magnoliopsida</taxon>
        <taxon>eudicotyledons</taxon>
        <taxon>Gunneridae</taxon>
        <taxon>Pentapetalae</taxon>
        <taxon>asterids</taxon>
        <taxon>campanulids</taxon>
        <taxon>Apiales</taxon>
        <taxon>Apiaceae</taxon>
        <taxon>Apioideae</taxon>
        <taxon>Scandiceae</taxon>
        <taxon>Daucinae</taxon>
        <taxon>Daucus</taxon>
        <taxon>Daucus sect. Daucus</taxon>
    </lineage>
</organism>
<feature type="compositionally biased region" description="Polar residues" evidence="1">
    <location>
        <begin position="138"/>
        <end position="153"/>
    </location>
</feature>
<feature type="compositionally biased region" description="Polar residues" evidence="1">
    <location>
        <begin position="181"/>
        <end position="195"/>
    </location>
</feature>
<feature type="compositionally biased region" description="Polar residues" evidence="1">
    <location>
        <begin position="67"/>
        <end position="79"/>
    </location>
</feature>
<evidence type="ECO:0000313" key="2">
    <source>
        <dbReference type="EMBL" id="KZM94928.1"/>
    </source>
</evidence>
<proteinExistence type="predicted"/>
<evidence type="ECO:0000256" key="1">
    <source>
        <dbReference type="SAM" id="MobiDB-lite"/>
    </source>
</evidence>
<dbReference type="EMBL" id="LNRQ01000005">
    <property type="protein sequence ID" value="KZM94928.1"/>
    <property type="molecule type" value="Genomic_DNA"/>
</dbReference>
<sequence>MDSSGSGSSIPQPSHAAVLRNTRTPLCSVDPNSLFTEPSHQHDPNKTFTGPLDHNAVPKKSAVEFASDSTHNSIAFQNQNDKENIPFSTPQQGSSGPIRKPRGPSVQTILDRKSDALSTSTKTPETKKRGRGPGVNKLFNSLQDKSGSSGGSHQETKKRVRGLGAKTLARQKLAQDAQDAIVQSASQNHYHQSSPDMLGSETPKSALTFQQFSSNGKNSTPEQHSSHTGPNRNGHTQKTSIPSSFLGEFGRDGMFLVAKNSWSSSTSEHGPSRISNRD</sequence>
<feature type="compositionally biased region" description="Polar residues" evidence="1">
    <location>
        <begin position="86"/>
        <end position="95"/>
    </location>
</feature>
<name>A0A164YSM7_DAUCS</name>
<feature type="compositionally biased region" description="Polar residues" evidence="1">
    <location>
        <begin position="202"/>
        <end position="243"/>
    </location>
</feature>
<feature type="compositionally biased region" description="Polar residues" evidence="1">
    <location>
        <begin position="21"/>
        <end position="38"/>
    </location>
</feature>
<accession>A0A164YSM7</accession>
<comment type="caution">
    <text evidence="2">The sequence shown here is derived from an EMBL/GenBank/DDBJ whole genome shotgun (WGS) entry which is preliminary data.</text>
</comment>
<gene>
    <name evidence="2" type="ORF">DCAR_018170</name>
</gene>
<dbReference type="Gramene" id="KZM94928">
    <property type="protein sequence ID" value="KZM94928"/>
    <property type="gene ID" value="DCAR_018170"/>
</dbReference>